<dbReference type="Pfam" id="PF02626">
    <property type="entry name" value="CT_A_B"/>
    <property type="match status" value="1"/>
</dbReference>
<dbReference type="InterPro" id="IPR003778">
    <property type="entry name" value="CT_A_B"/>
</dbReference>
<name>A0ABT8TM47_9ACTN</name>
<feature type="domain" description="Carboxyltransferase" evidence="4">
    <location>
        <begin position="27"/>
        <end position="287"/>
    </location>
</feature>
<accession>A0ABT8TM47</accession>
<evidence type="ECO:0000313" key="5">
    <source>
        <dbReference type="EMBL" id="MDO3395044.1"/>
    </source>
</evidence>
<dbReference type="NCBIfam" id="TIGR00724">
    <property type="entry name" value="urea_amlyse_rel"/>
    <property type="match status" value="1"/>
</dbReference>
<evidence type="ECO:0000313" key="6">
    <source>
        <dbReference type="Proteomes" id="UP001168363"/>
    </source>
</evidence>
<dbReference type="RefSeq" id="WP_302706088.1">
    <property type="nucleotide sequence ID" value="NZ_JAULSC010000003.1"/>
</dbReference>
<dbReference type="InterPro" id="IPR052708">
    <property type="entry name" value="PxpC"/>
</dbReference>
<evidence type="ECO:0000259" key="4">
    <source>
        <dbReference type="SMART" id="SM00797"/>
    </source>
</evidence>
<proteinExistence type="predicted"/>
<dbReference type="SMART" id="SM00797">
    <property type="entry name" value="AHS2"/>
    <property type="match status" value="1"/>
</dbReference>
<keyword evidence="2" id="KW-0378">Hydrolase</keyword>
<sequence>MTGGVLEVLATGPLCTVQDHGRPGLAHLGVPRAGPLDRPAADLANRLVGNRPGAALLEVVLGGLELRATVDTWVAVTGAPAPAAVGRRSAGLARAERLPAGAVLRLGAPATGVRSYVAVAGGVDVAPVLGSRSTDTLAEVGPPVVAPGQRLPLGSPAGPPAAVEAPVAPTGPPTGLLRVHPGPRLERLGPHALAELCATAYVVGAEADRVGLRLDGPPLTRADAGELPSEGMVLGSVQVPPSGRPVVFLADHPPTGGYPVVAVVDPRDLWQCGQLRPGEPVRFTRAR</sequence>
<dbReference type="SUPFAM" id="SSF50891">
    <property type="entry name" value="Cyclophilin-like"/>
    <property type="match status" value="1"/>
</dbReference>
<evidence type="ECO:0000256" key="1">
    <source>
        <dbReference type="ARBA" id="ARBA00022741"/>
    </source>
</evidence>
<dbReference type="PANTHER" id="PTHR43309:SF3">
    <property type="entry name" value="5-OXOPROLINASE SUBUNIT C"/>
    <property type="match status" value="1"/>
</dbReference>
<comment type="caution">
    <text evidence="5">The sequence shown here is derived from an EMBL/GenBank/DDBJ whole genome shotgun (WGS) entry which is preliminary data.</text>
</comment>
<dbReference type="EMBL" id="JAULSC010000003">
    <property type="protein sequence ID" value="MDO3395044.1"/>
    <property type="molecule type" value="Genomic_DNA"/>
</dbReference>
<keyword evidence="6" id="KW-1185">Reference proteome</keyword>
<keyword evidence="1" id="KW-0547">Nucleotide-binding</keyword>
<organism evidence="5 6">
    <name type="scientific">Nocardioides cremeus</name>
    <dbReference type="NCBI Taxonomy" id="3058044"/>
    <lineage>
        <taxon>Bacteria</taxon>
        <taxon>Bacillati</taxon>
        <taxon>Actinomycetota</taxon>
        <taxon>Actinomycetes</taxon>
        <taxon>Propionibacteriales</taxon>
        <taxon>Nocardioidaceae</taxon>
        <taxon>Nocardioides</taxon>
    </lineage>
</organism>
<evidence type="ECO:0000256" key="2">
    <source>
        <dbReference type="ARBA" id="ARBA00022801"/>
    </source>
</evidence>
<keyword evidence="3" id="KW-0067">ATP-binding</keyword>
<gene>
    <name evidence="5" type="ORF">QWJ41_04905</name>
</gene>
<dbReference type="PANTHER" id="PTHR43309">
    <property type="entry name" value="5-OXOPROLINASE SUBUNIT C"/>
    <property type="match status" value="1"/>
</dbReference>
<protein>
    <submittedName>
        <fullName evidence="5">Biotin-dependent carboxyltransferase family protein</fullName>
    </submittedName>
</protein>
<dbReference type="Proteomes" id="UP001168363">
    <property type="component" value="Unassembled WGS sequence"/>
</dbReference>
<reference evidence="5" key="1">
    <citation type="submission" date="2023-06" db="EMBL/GenBank/DDBJ databases">
        <title>Genome sequence of Nocardioides sp. SOB44.</title>
        <authorList>
            <person name="Zhang G."/>
        </authorList>
    </citation>
    <scope>NUCLEOTIDE SEQUENCE</scope>
    <source>
        <strain evidence="5">SOB44</strain>
    </source>
</reference>
<evidence type="ECO:0000256" key="3">
    <source>
        <dbReference type="ARBA" id="ARBA00022840"/>
    </source>
</evidence>
<dbReference type="Gene3D" id="2.40.100.10">
    <property type="entry name" value="Cyclophilin-like"/>
    <property type="match status" value="1"/>
</dbReference>
<dbReference type="InterPro" id="IPR029000">
    <property type="entry name" value="Cyclophilin-like_dom_sf"/>
</dbReference>